<evidence type="ECO:0000256" key="4">
    <source>
        <dbReference type="ARBA" id="ARBA00022989"/>
    </source>
</evidence>
<feature type="domain" description="HAMP" evidence="11">
    <location>
        <begin position="217"/>
        <end position="266"/>
    </location>
</feature>
<dbReference type="PROSITE" id="PS50111">
    <property type="entry name" value="CHEMOTAXIS_TRANSDUC_2"/>
    <property type="match status" value="1"/>
</dbReference>
<keyword evidence="2" id="KW-1003">Cell membrane</keyword>
<evidence type="ECO:0000256" key="5">
    <source>
        <dbReference type="ARBA" id="ARBA00023136"/>
    </source>
</evidence>
<dbReference type="InterPro" id="IPR004089">
    <property type="entry name" value="MCPsignal_dom"/>
</dbReference>
<comment type="similarity">
    <text evidence="7">Belongs to the methyl-accepting chemotaxis (MCP) protein family.</text>
</comment>
<sequence>MPSSSRFHLRSLASKVLALSLLPVGLFLLFFGAYVIPTLHKAVMQGKQDGVKQVVDLAITMLEHQDLAVRAGHRPLEEAQTRAKEVIGHLRYDTTNYLWVQGPGPTMIVHGIRRDWDGKPTDNLGSPELAKLFRDFDRVAKAQEGAFHPYEFSKPGQTGQFPKVSYVRTFAPWGWTLGTGVYVDDVDREVRNIALVILVGMLLVSGLVFLLARALARRMSRPLQQLVTGLRTSDLSRQIAVSSEDEVGQAAQAFNDYNGGMRNILVDISDLAARVASGSTELASSADEMAKAVAEIAQVSEDLKQAGDRVSEALQTLSGDATLVVTRTREAETRGQEAVLETDRSAEAGQGTAKGMADIQQVTGQIVQAVTVIQEIARQTNLLSLNAAIEAAKAGQQGKGFAVVAEEVRKLAERSAQAAHEIEGLIQRTQDVVSGGVQSVDTTLASLGTIRDRIGGVAQSIQDIGGLSRGQAATGQEVAAMMGQTTGRLSQNASATHELASTVQEIARTSDELARVAEGLRAVVGRFQL</sequence>
<dbReference type="AlphaFoldDB" id="A0A936K5V3"/>
<dbReference type="Gene3D" id="3.30.450.20">
    <property type="entry name" value="PAS domain"/>
    <property type="match status" value="1"/>
</dbReference>
<dbReference type="PANTHER" id="PTHR32089">
    <property type="entry name" value="METHYL-ACCEPTING CHEMOTAXIS PROTEIN MCPB"/>
    <property type="match status" value="1"/>
</dbReference>
<keyword evidence="5 9" id="KW-0472">Membrane</keyword>
<evidence type="ECO:0000259" key="10">
    <source>
        <dbReference type="PROSITE" id="PS50111"/>
    </source>
</evidence>
<evidence type="ECO:0000256" key="2">
    <source>
        <dbReference type="ARBA" id="ARBA00022475"/>
    </source>
</evidence>
<dbReference type="SMART" id="SM00283">
    <property type="entry name" value="MA"/>
    <property type="match status" value="1"/>
</dbReference>
<dbReference type="CDD" id="cd06225">
    <property type="entry name" value="HAMP"/>
    <property type="match status" value="1"/>
</dbReference>
<evidence type="ECO:0000259" key="11">
    <source>
        <dbReference type="PROSITE" id="PS50885"/>
    </source>
</evidence>
<dbReference type="Gene3D" id="1.10.287.950">
    <property type="entry name" value="Methyl-accepting chemotaxis protein"/>
    <property type="match status" value="1"/>
</dbReference>
<dbReference type="Proteomes" id="UP000709959">
    <property type="component" value="Unassembled WGS sequence"/>
</dbReference>
<feature type="transmembrane region" description="Helical" evidence="9">
    <location>
        <begin position="12"/>
        <end position="36"/>
    </location>
</feature>
<evidence type="ECO:0000256" key="1">
    <source>
        <dbReference type="ARBA" id="ARBA00004651"/>
    </source>
</evidence>
<proteinExistence type="inferred from homology"/>
<evidence type="ECO:0000256" key="9">
    <source>
        <dbReference type="SAM" id="Phobius"/>
    </source>
</evidence>
<dbReference type="PROSITE" id="PS50885">
    <property type="entry name" value="HAMP"/>
    <property type="match status" value="1"/>
</dbReference>
<evidence type="ECO:0000256" key="8">
    <source>
        <dbReference type="PROSITE-ProRule" id="PRU00284"/>
    </source>
</evidence>
<dbReference type="Pfam" id="PF17200">
    <property type="entry name" value="sCache_2"/>
    <property type="match status" value="1"/>
</dbReference>
<dbReference type="EMBL" id="JADKCH010000005">
    <property type="protein sequence ID" value="MBK8572391.1"/>
    <property type="molecule type" value="Genomic_DNA"/>
</dbReference>
<keyword evidence="4 9" id="KW-1133">Transmembrane helix</keyword>
<comment type="subcellular location">
    <subcellularLocation>
        <location evidence="1">Cell membrane</location>
        <topology evidence="1">Multi-pass membrane protein</topology>
    </subcellularLocation>
</comment>
<dbReference type="SMART" id="SM01049">
    <property type="entry name" value="Cache_2"/>
    <property type="match status" value="1"/>
</dbReference>
<feature type="domain" description="Methyl-accepting transducer" evidence="10">
    <location>
        <begin position="278"/>
        <end position="514"/>
    </location>
</feature>
<evidence type="ECO:0000313" key="12">
    <source>
        <dbReference type="EMBL" id="MBK8572391.1"/>
    </source>
</evidence>
<dbReference type="GO" id="GO:0007165">
    <property type="term" value="P:signal transduction"/>
    <property type="evidence" value="ECO:0007669"/>
    <property type="project" value="UniProtKB-KW"/>
</dbReference>
<feature type="transmembrane region" description="Helical" evidence="9">
    <location>
        <begin position="193"/>
        <end position="216"/>
    </location>
</feature>
<dbReference type="InterPro" id="IPR033480">
    <property type="entry name" value="sCache_2"/>
</dbReference>
<evidence type="ECO:0000256" key="6">
    <source>
        <dbReference type="ARBA" id="ARBA00023224"/>
    </source>
</evidence>
<evidence type="ECO:0000256" key="7">
    <source>
        <dbReference type="ARBA" id="ARBA00029447"/>
    </source>
</evidence>
<name>A0A936K5V3_9BACT</name>
<dbReference type="InterPro" id="IPR003660">
    <property type="entry name" value="HAMP_dom"/>
</dbReference>
<protein>
    <submittedName>
        <fullName evidence="12">Methyl-accepting chemotaxis protein</fullName>
    </submittedName>
</protein>
<evidence type="ECO:0000313" key="13">
    <source>
        <dbReference type="Proteomes" id="UP000709959"/>
    </source>
</evidence>
<keyword evidence="3 9" id="KW-0812">Transmembrane</keyword>
<dbReference type="SUPFAM" id="SSF58104">
    <property type="entry name" value="Methyl-accepting chemotaxis protein (MCP) signaling domain"/>
    <property type="match status" value="1"/>
</dbReference>
<dbReference type="Pfam" id="PF00015">
    <property type="entry name" value="MCPsignal"/>
    <property type="match status" value="1"/>
</dbReference>
<comment type="caution">
    <text evidence="12">The sequence shown here is derived from an EMBL/GenBank/DDBJ whole genome shotgun (WGS) entry which is preliminary data.</text>
</comment>
<dbReference type="PANTHER" id="PTHR32089:SF112">
    <property type="entry name" value="LYSOZYME-LIKE PROTEIN-RELATED"/>
    <property type="match status" value="1"/>
</dbReference>
<evidence type="ECO:0000256" key="3">
    <source>
        <dbReference type="ARBA" id="ARBA00022692"/>
    </source>
</evidence>
<keyword evidence="6 8" id="KW-0807">Transducer</keyword>
<organism evidence="12 13">
    <name type="scientific">Candidatus Geothrix odensensis</name>
    <dbReference type="NCBI Taxonomy" id="2954440"/>
    <lineage>
        <taxon>Bacteria</taxon>
        <taxon>Pseudomonadati</taxon>
        <taxon>Acidobacteriota</taxon>
        <taxon>Holophagae</taxon>
        <taxon>Holophagales</taxon>
        <taxon>Holophagaceae</taxon>
        <taxon>Geothrix</taxon>
    </lineage>
</organism>
<reference evidence="12 13" key="1">
    <citation type="submission" date="2020-10" db="EMBL/GenBank/DDBJ databases">
        <title>Connecting structure to function with the recovery of over 1000 high-quality activated sludge metagenome-assembled genomes encoding full-length rRNA genes using long-read sequencing.</title>
        <authorList>
            <person name="Singleton C.M."/>
            <person name="Petriglieri F."/>
            <person name="Kristensen J.M."/>
            <person name="Kirkegaard R.H."/>
            <person name="Michaelsen T.Y."/>
            <person name="Andersen M.H."/>
            <person name="Karst S.M."/>
            <person name="Dueholm M.S."/>
            <person name="Nielsen P.H."/>
            <person name="Albertsen M."/>
        </authorList>
    </citation>
    <scope>NUCLEOTIDE SEQUENCE [LARGE SCALE GENOMIC DNA]</scope>
    <source>
        <strain evidence="12">OdNE_18-Q3-R46-58_MAXAC.008</strain>
    </source>
</reference>
<dbReference type="Pfam" id="PF00672">
    <property type="entry name" value="HAMP"/>
    <property type="match status" value="1"/>
</dbReference>
<dbReference type="GO" id="GO:0005886">
    <property type="term" value="C:plasma membrane"/>
    <property type="evidence" value="ECO:0007669"/>
    <property type="project" value="UniProtKB-SubCell"/>
</dbReference>
<gene>
    <name evidence="12" type="ORF">IPN91_07015</name>
</gene>
<accession>A0A936K5V3</accession>